<dbReference type="AlphaFoldDB" id="A0AA37LDT2"/>
<evidence type="ECO:0008006" key="7">
    <source>
        <dbReference type="Google" id="ProtNLM"/>
    </source>
</evidence>
<keyword evidence="2" id="KW-0479">Metal-binding</keyword>
<keyword evidence="6" id="KW-1185">Reference proteome</keyword>
<dbReference type="Proteomes" id="UP001055115">
    <property type="component" value="Unassembled WGS sequence"/>
</dbReference>
<dbReference type="PANTHER" id="PTHR46910">
    <property type="entry name" value="TRANSCRIPTION FACTOR PDR1"/>
    <property type="match status" value="1"/>
</dbReference>
<keyword evidence="4" id="KW-0539">Nucleus</keyword>
<evidence type="ECO:0000313" key="5">
    <source>
        <dbReference type="EMBL" id="GKT46796.1"/>
    </source>
</evidence>
<comment type="subcellular location">
    <subcellularLocation>
        <location evidence="1">Nucleus</location>
    </subcellularLocation>
</comment>
<dbReference type="GO" id="GO:0005634">
    <property type="term" value="C:nucleus"/>
    <property type="evidence" value="ECO:0007669"/>
    <property type="project" value="UniProtKB-SubCell"/>
</dbReference>
<dbReference type="GO" id="GO:0003700">
    <property type="term" value="F:DNA-binding transcription factor activity"/>
    <property type="evidence" value="ECO:0007669"/>
    <property type="project" value="InterPro"/>
</dbReference>
<reference evidence="5 6" key="1">
    <citation type="submission" date="2022-03" db="EMBL/GenBank/DDBJ databases">
        <title>Genome data of Colletotrichum spp.</title>
        <authorList>
            <person name="Utami Y.D."/>
            <person name="Hiruma K."/>
        </authorList>
    </citation>
    <scope>NUCLEOTIDE SEQUENCE [LARGE SCALE GENOMIC DNA]</scope>
    <source>
        <strain evidence="5 6">MAFF 239500</strain>
    </source>
</reference>
<comment type="caution">
    <text evidence="5">The sequence shown here is derived from an EMBL/GenBank/DDBJ whole genome shotgun (WGS) entry which is preliminary data.</text>
</comment>
<evidence type="ECO:0000256" key="4">
    <source>
        <dbReference type="ARBA" id="ARBA00023242"/>
    </source>
</evidence>
<dbReference type="InterPro" id="IPR050987">
    <property type="entry name" value="AtrR-like"/>
</dbReference>
<accession>A0AA37LDT2</accession>
<evidence type="ECO:0000256" key="3">
    <source>
        <dbReference type="ARBA" id="ARBA00023125"/>
    </source>
</evidence>
<evidence type="ECO:0000256" key="2">
    <source>
        <dbReference type="ARBA" id="ARBA00022723"/>
    </source>
</evidence>
<evidence type="ECO:0000313" key="6">
    <source>
        <dbReference type="Proteomes" id="UP001055115"/>
    </source>
</evidence>
<name>A0AA37LDT2_9PEZI</name>
<proteinExistence type="predicted"/>
<dbReference type="GeneID" id="73327779"/>
<dbReference type="GO" id="GO:0046872">
    <property type="term" value="F:metal ion binding"/>
    <property type="evidence" value="ECO:0007669"/>
    <property type="project" value="UniProtKB-KW"/>
</dbReference>
<protein>
    <recommendedName>
        <fullName evidence="7">Transcription factor domain-containing protein</fullName>
    </recommendedName>
</protein>
<gene>
    <name evidence="5" type="ORF">ColSpa_06977</name>
</gene>
<dbReference type="EMBL" id="BQXU01000017">
    <property type="protein sequence ID" value="GKT46796.1"/>
    <property type="molecule type" value="Genomic_DNA"/>
</dbReference>
<dbReference type="GO" id="GO:0003677">
    <property type="term" value="F:DNA binding"/>
    <property type="evidence" value="ECO:0007669"/>
    <property type="project" value="UniProtKB-KW"/>
</dbReference>
<dbReference type="CDD" id="cd12148">
    <property type="entry name" value="fungal_TF_MHR"/>
    <property type="match status" value="1"/>
</dbReference>
<dbReference type="RefSeq" id="XP_049129146.1">
    <property type="nucleotide sequence ID" value="XM_049273189.1"/>
</dbReference>
<keyword evidence="3" id="KW-0238">DNA-binding</keyword>
<organism evidence="5 6">
    <name type="scientific">Colletotrichum spaethianum</name>
    <dbReference type="NCBI Taxonomy" id="700344"/>
    <lineage>
        <taxon>Eukaryota</taxon>
        <taxon>Fungi</taxon>
        <taxon>Dikarya</taxon>
        <taxon>Ascomycota</taxon>
        <taxon>Pezizomycotina</taxon>
        <taxon>Sordariomycetes</taxon>
        <taxon>Hypocreomycetidae</taxon>
        <taxon>Glomerellales</taxon>
        <taxon>Glomerellaceae</taxon>
        <taxon>Colletotrichum</taxon>
        <taxon>Colletotrichum spaethianum species complex</taxon>
    </lineage>
</organism>
<sequence>MFLSLVNLKLIEMIPDLLELPHIHLDPAILVVYYGILHHGSVLGSTSKETDEGSKYIPMLYCRTAAESFDEELAWRMYTYACEYAQALNLHNLDAHNAEADFSTLDEAKLDADRKGFWELIQIDFFFRLLFNRPPAITDSMSKWRTNLPWLSGSTPLDPNGVPTVTFIMGSRLTFILSQFYQQLEKPNSDEATVRVKTEEYCHEIGRLFEEYQLEEWIERTFLIGSKADSWLLGDVAMTGYTYVIFMLRKLAVLSSNSPRPVSCDADIPESPLAVDASRGLLKIVCMTIAQNPYPETMCVLLGMYRVYVSYACLLNSILRSPDVHAHAADIGLLERVNDAVRKASRDEKDFRPLLKAVQSLSMEVKRKLNDASTTDGLTLETGFRAGMGY</sequence>
<dbReference type="PANTHER" id="PTHR46910:SF3">
    <property type="entry name" value="HALOTOLERANCE PROTEIN 9-RELATED"/>
    <property type="match status" value="1"/>
</dbReference>
<evidence type="ECO:0000256" key="1">
    <source>
        <dbReference type="ARBA" id="ARBA00004123"/>
    </source>
</evidence>